<reference evidence="1 2" key="1">
    <citation type="submission" date="2016-10" db="EMBL/GenBank/DDBJ databases">
        <authorList>
            <person name="de Groot N.N."/>
        </authorList>
    </citation>
    <scope>NUCLEOTIDE SEQUENCE [LARGE SCALE GENOMIC DNA]</scope>
    <source>
        <strain evidence="1 2">DSM 11363</strain>
    </source>
</reference>
<dbReference type="AlphaFoldDB" id="A0A1I0B6G9"/>
<organism evidence="1 2">
    <name type="scientific">Pseudomonas graminis</name>
    <dbReference type="NCBI Taxonomy" id="158627"/>
    <lineage>
        <taxon>Bacteria</taxon>
        <taxon>Pseudomonadati</taxon>
        <taxon>Pseudomonadota</taxon>
        <taxon>Gammaproteobacteria</taxon>
        <taxon>Pseudomonadales</taxon>
        <taxon>Pseudomonadaceae</taxon>
        <taxon>Pseudomonas</taxon>
    </lineage>
</organism>
<proteinExistence type="predicted"/>
<protein>
    <submittedName>
        <fullName evidence="1">Uncharacterized protein</fullName>
    </submittedName>
</protein>
<evidence type="ECO:0000313" key="1">
    <source>
        <dbReference type="EMBL" id="SET01629.1"/>
    </source>
</evidence>
<dbReference type="OrthoDB" id="6847245at2"/>
<name>A0A1I0B6G9_9PSED</name>
<dbReference type="EMBL" id="FOHW01000005">
    <property type="protein sequence ID" value="SET01629.1"/>
    <property type="molecule type" value="Genomic_DNA"/>
</dbReference>
<accession>A0A1I0B6G9</accession>
<dbReference type="Proteomes" id="UP000182332">
    <property type="component" value="Unassembled WGS sequence"/>
</dbReference>
<gene>
    <name evidence="1" type="ORF">SAMN05216197_10567</name>
</gene>
<sequence>MQNLTPAKAAPENPWRVPAPILHNGKYGSVIIDRGSLKKAVAGSNNHYLFSETGVGVQSLVIVGTAVQVTEFLLDHQLRGIESQIKSLPHLYMGITTYKPNERFAGVFPANELLSSVAGFLGGLIPAPDWSGILAAPDQLASLKKAINGVDAAQKAKGNVLYVKFSYLQEDKMVLVGTGKASFKDVLHVFQKHYKNR</sequence>
<evidence type="ECO:0000313" key="2">
    <source>
        <dbReference type="Proteomes" id="UP000182332"/>
    </source>
</evidence>
<dbReference type="RefSeq" id="WP_083398727.1">
    <property type="nucleotide sequence ID" value="NZ_FOHW01000005.1"/>
</dbReference>